<feature type="chain" id="PRO_5046976850" description="PRC-barrel domain-containing protein" evidence="1">
    <location>
        <begin position="24"/>
        <end position="168"/>
    </location>
</feature>
<gene>
    <name evidence="2" type="ORF">KK137_08055</name>
</gene>
<protein>
    <recommendedName>
        <fullName evidence="4">PRC-barrel domain-containing protein</fullName>
    </recommendedName>
</protein>
<evidence type="ECO:0008006" key="4">
    <source>
        <dbReference type="Google" id="ProtNLM"/>
    </source>
</evidence>
<sequence length="168" mass="16540">MKFFPLAAASVLALAGLSASAFAAPTVGATVYGPDGNEVGKIEQVTGGNVVIDTGNLKAAIPADTISDGEKGPTIGWNKADLEAAAGAANAEAGAALEAKLVGGTEVYSSDGIVLGKVNKVEGDLVVVDLKDGATSLPKKQMAVQADKLTFLATAADVEAALAAQGGD</sequence>
<dbReference type="RefSeq" id="WP_214535613.1">
    <property type="nucleotide sequence ID" value="NZ_JAHFVK010000001.1"/>
</dbReference>
<organism evidence="2 3">
    <name type="scientific">Croceibacterium selenioxidans</name>
    <dbReference type="NCBI Taxonomy" id="2838833"/>
    <lineage>
        <taxon>Bacteria</taxon>
        <taxon>Pseudomonadati</taxon>
        <taxon>Pseudomonadota</taxon>
        <taxon>Alphaproteobacteria</taxon>
        <taxon>Sphingomonadales</taxon>
        <taxon>Erythrobacteraceae</taxon>
        <taxon>Croceibacterium</taxon>
    </lineage>
</organism>
<evidence type="ECO:0000313" key="3">
    <source>
        <dbReference type="Proteomes" id="UP000811255"/>
    </source>
</evidence>
<keyword evidence="1" id="KW-0732">Signal</keyword>
<keyword evidence="3" id="KW-1185">Reference proteome</keyword>
<name>A0ABS5W464_9SPHN</name>
<feature type="signal peptide" evidence="1">
    <location>
        <begin position="1"/>
        <end position="23"/>
    </location>
</feature>
<proteinExistence type="predicted"/>
<comment type="caution">
    <text evidence="2">The sequence shown here is derived from an EMBL/GenBank/DDBJ whole genome shotgun (WGS) entry which is preliminary data.</text>
</comment>
<reference evidence="2 3" key="1">
    <citation type="submission" date="2021-05" db="EMBL/GenBank/DDBJ databases">
        <title>Croceibacterium sp. LX-88 genome sequence.</title>
        <authorList>
            <person name="Luo X."/>
        </authorList>
    </citation>
    <scope>NUCLEOTIDE SEQUENCE [LARGE SCALE GENOMIC DNA]</scope>
    <source>
        <strain evidence="2 3">LX-88</strain>
    </source>
</reference>
<accession>A0ABS5W464</accession>
<dbReference type="Proteomes" id="UP000811255">
    <property type="component" value="Unassembled WGS sequence"/>
</dbReference>
<evidence type="ECO:0000256" key="1">
    <source>
        <dbReference type="SAM" id="SignalP"/>
    </source>
</evidence>
<evidence type="ECO:0000313" key="2">
    <source>
        <dbReference type="EMBL" id="MBT2134281.1"/>
    </source>
</evidence>
<dbReference type="EMBL" id="JAHFVK010000001">
    <property type="protein sequence ID" value="MBT2134281.1"/>
    <property type="molecule type" value="Genomic_DNA"/>
</dbReference>